<feature type="compositionally biased region" description="Basic and acidic residues" evidence="3">
    <location>
        <begin position="1"/>
        <end position="13"/>
    </location>
</feature>
<dbReference type="GO" id="GO:0016757">
    <property type="term" value="F:glycosyltransferase activity"/>
    <property type="evidence" value="ECO:0007669"/>
    <property type="project" value="UniProtKB-KW"/>
</dbReference>
<dbReference type="EMBL" id="JBBJUP010000003">
    <property type="protein sequence ID" value="MEJ8278251.1"/>
    <property type="molecule type" value="Genomic_DNA"/>
</dbReference>
<comment type="caution">
    <text evidence="5">The sequence shown here is derived from an EMBL/GenBank/DDBJ whole genome shotgun (WGS) entry which is preliminary data.</text>
</comment>
<protein>
    <submittedName>
        <fullName evidence="5">Glycosyltransferase family 4 protein</fullName>
        <ecNumber evidence="5">2.4.-.-</ecNumber>
    </submittedName>
</protein>
<gene>
    <name evidence="5" type="ORF">WJX68_04840</name>
</gene>
<evidence type="ECO:0000259" key="4">
    <source>
        <dbReference type="Pfam" id="PF13439"/>
    </source>
</evidence>
<accession>A0ABU8T2R9</accession>
<dbReference type="CDD" id="cd03801">
    <property type="entry name" value="GT4_PimA-like"/>
    <property type="match status" value="1"/>
</dbReference>
<dbReference type="Gene3D" id="3.40.50.2000">
    <property type="entry name" value="Glycogen Phosphorylase B"/>
    <property type="match status" value="2"/>
</dbReference>
<dbReference type="Pfam" id="PF13439">
    <property type="entry name" value="Glyco_transf_4"/>
    <property type="match status" value="1"/>
</dbReference>
<reference evidence="5 6" key="1">
    <citation type="submission" date="2024-03" db="EMBL/GenBank/DDBJ databases">
        <title>Draft genome sequence of Pseudonocardia sp. DW16-2.</title>
        <authorList>
            <person name="Duangmal K."/>
        </authorList>
    </citation>
    <scope>NUCLEOTIDE SEQUENCE [LARGE SCALE GENOMIC DNA]</scope>
    <source>
        <strain evidence="5 6">DW16-2</strain>
    </source>
</reference>
<dbReference type="PANTHER" id="PTHR12526">
    <property type="entry name" value="GLYCOSYLTRANSFERASE"/>
    <property type="match status" value="1"/>
</dbReference>
<sequence>MSTLHHADARDGGTRPGTVPRVHMTGSEWFATNAGGLNRYFTDLFTALRDLPGVDVTAAAHGEPPRGGSSWGPFAGGTRARVARSLAAAPGTRPRVLDRHYCLYGRPARDRHGAQSLVVHFHGPWAAESAAAGAGGLAVRAKRLAERARYAGADAYVVLSERFRDLLAADYGVPAGRIRVVPPGVDLGRFTAAAEPAGPPTVLCVRRLENRMGVDVLLDAWRAVAAARPQARLVVVGTGSAEAGLRARAAAGDLAGSVRFTGRVGDDALARLYAGAALTVVPSVALEGFGLIALESLAAGRAPVVTDCGGLPDSVRGLDPSLVVAPGDPEALAARLLTALDGDRPGPGACRAHAERFSWRAAAERHRDLYRELA</sequence>
<name>A0ABU8T2R9_9PSEU</name>
<dbReference type="Pfam" id="PF13692">
    <property type="entry name" value="Glyco_trans_1_4"/>
    <property type="match status" value="1"/>
</dbReference>
<dbReference type="SUPFAM" id="SSF53756">
    <property type="entry name" value="UDP-Glycosyltransferase/glycogen phosphorylase"/>
    <property type="match status" value="1"/>
</dbReference>
<dbReference type="Proteomes" id="UP001364211">
    <property type="component" value="Unassembled WGS sequence"/>
</dbReference>
<evidence type="ECO:0000256" key="2">
    <source>
        <dbReference type="ARBA" id="ARBA00022679"/>
    </source>
</evidence>
<evidence type="ECO:0000256" key="3">
    <source>
        <dbReference type="SAM" id="MobiDB-lite"/>
    </source>
</evidence>
<keyword evidence="1 5" id="KW-0328">Glycosyltransferase</keyword>
<organism evidence="5 6">
    <name type="scientific">Pseudonocardia spirodelae</name>
    <dbReference type="NCBI Taxonomy" id="3133431"/>
    <lineage>
        <taxon>Bacteria</taxon>
        <taxon>Bacillati</taxon>
        <taxon>Actinomycetota</taxon>
        <taxon>Actinomycetes</taxon>
        <taxon>Pseudonocardiales</taxon>
        <taxon>Pseudonocardiaceae</taxon>
        <taxon>Pseudonocardia</taxon>
    </lineage>
</organism>
<keyword evidence="2 5" id="KW-0808">Transferase</keyword>
<evidence type="ECO:0000256" key="1">
    <source>
        <dbReference type="ARBA" id="ARBA00022676"/>
    </source>
</evidence>
<dbReference type="EC" id="2.4.-.-" evidence="5"/>
<feature type="domain" description="Glycosyltransferase subfamily 4-like N-terminal" evidence="4">
    <location>
        <begin position="35"/>
        <end position="189"/>
    </location>
</feature>
<feature type="region of interest" description="Disordered" evidence="3">
    <location>
        <begin position="1"/>
        <end position="21"/>
    </location>
</feature>
<dbReference type="InterPro" id="IPR028098">
    <property type="entry name" value="Glyco_trans_4-like_N"/>
</dbReference>
<keyword evidence="6" id="KW-1185">Reference proteome</keyword>
<dbReference type="PANTHER" id="PTHR12526:SF510">
    <property type="entry name" value="D-INOSITOL 3-PHOSPHATE GLYCOSYLTRANSFERASE"/>
    <property type="match status" value="1"/>
</dbReference>
<evidence type="ECO:0000313" key="6">
    <source>
        <dbReference type="Proteomes" id="UP001364211"/>
    </source>
</evidence>
<dbReference type="RefSeq" id="WP_340286376.1">
    <property type="nucleotide sequence ID" value="NZ_JBBJUP010000003.1"/>
</dbReference>
<proteinExistence type="predicted"/>
<evidence type="ECO:0000313" key="5">
    <source>
        <dbReference type="EMBL" id="MEJ8278251.1"/>
    </source>
</evidence>